<organism evidence="5 6">
    <name type="scientific">Nonomuraea muscovyensis</name>
    <dbReference type="NCBI Taxonomy" id="1124761"/>
    <lineage>
        <taxon>Bacteria</taxon>
        <taxon>Bacillati</taxon>
        <taxon>Actinomycetota</taxon>
        <taxon>Actinomycetes</taxon>
        <taxon>Streptosporangiales</taxon>
        <taxon>Streptosporangiaceae</taxon>
        <taxon>Nonomuraea</taxon>
    </lineage>
</organism>
<proteinExistence type="predicted"/>
<dbReference type="InterPro" id="IPR036890">
    <property type="entry name" value="HATPase_C_sf"/>
</dbReference>
<dbReference type="Pfam" id="PF02518">
    <property type="entry name" value="HATPase_c"/>
    <property type="match status" value="1"/>
</dbReference>
<comment type="caution">
    <text evidence="5">The sequence shown here is derived from an EMBL/GenBank/DDBJ whole genome shotgun (WGS) entry which is preliminary data.</text>
</comment>
<evidence type="ECO:0000313" key="5">
    <source>
        <dbReference type="EMBL" id="MBB6344252.1"/>
    </source>
</evidence>
<dbReference type="PANTHER" id="PTHR24421">
    <property type="entry name" value="NITRATE/NITRITE SENSOR PROTEIN NARX-RELATED"/>
    <property type="match status" value="1"/>
</dbReference>
<dbReference type="InterPro" id="IPR050482">
    <property type="entry name" value="Sensor_HK_TwoCompSys"/>
</dbReference>
<evidence type="ECO:0000259" key="4">
    <source>
        <dbReference type="Pfam" id="PF02518"/>
    </source>
</evidence>
<dbReference type="InterPro" id="IPR003594">
    <property type="entry name" value="HATPase_dom"/>
</dbReference>
<dbReference type="GO" id="GO:0016301">
    <property type="term" value="F:kinase activity"/>
    <property type="evidence" value="ECO:0007669"/>
    <property type="project" value="UniProtKB-KW"/>
</dbReference>
<keyword evidence="6" id="KW-1185">Reference proteome</keyword>
<accession>A0A7X0EU09</accession>
<evidence type="ECO:0000256" key="3">
    <source>
        <dbReference type="ARBA" id="ARBA00023012"/>
    </source>
</evidence>
<name>A0A7X0EU09_9ACTN</name>
<dbReference type="RefSeq" id="WP_185082406.1">
    <property type="nucleotide sequence ID" value="NZ_JACHJB010000001.1"/>
</dbReference>
<evidence type="ECO:0000313" key="6">
    <source>
        <dbReference type="Proteomes" id="UP000583800"/>
    </source>
</evidence>
<keyword evidence="1" id="KW-0808">Transferase</keyword>
<dbReference type="GO" id="GO:0000160">
    <property type="term" value="P:phosphorelay signal transduction system"/>
    <property type="evidence" value="ECO:0007669"/>
    <property type="project" value="UniProtKB-KW"/>
</dbReference>
<keyword evidence="3" id="KW-0902">Two-component regulatory system</keyword>
<evidence type="ECO:0000256" key="1">
    <source>
        <dbReference type="ARBA" id="ARBA00022679"/>
    </source>
</evidence>
<dbReference type="EMBL" id="JACHJB010000001">
    <property type="protein sequence ID" value="MBB6344252.1"/>
    <property type="molecule type" value="Genomic_DNA"/>
</dbReference>
<gene>
    <name evidence="5" type="ORF">FHU36_000761</name>
</gene>
<dbReference type="SUPFAM" id="SSF55874">
    <property type="entry name" value="ATPase domain of HSP90 chaperone/DNA topoisomerase II/histidine kinase"/>
    <property type="match status" value="1"/>
</dbReference>
<protein>
    <submittedName>
        <fullName evidence="5">Signal transduction histidine kinase</fullName>
    </submittedName>
</protein>
<dbReference type="CDD" id="cd16917">
    <property type="entry name" value="HATPase_UhpB-NarQ-NarX-like"/>
    <property type="match status" value="1"/>
</dbReference>
<dbReference type="AlphaFoldDB" id="A0A7X0EU09"/>
<keyword evidence="2 5" id="KW-0418">Kinase</keyword>
<evidence type="ECO:0000256" key="2">
    <source>
        <dbReference type="ARBA" id="ARBA00022777"/>
    </source>
</evidence>
<sequence length="133" mass="13659">MREGGSLAETLESRLAQWSGRTGIRVEIWALPSSDAPAPIARAVLAVLDDALANVERHSGAGTVSIAVTVGRGGLRMTVSDHGQGFNLGPTGPGIDRMRAAFAAVGGTVSVNSVLGEGTTVTGVVPRRGDRER</sequence>
<feature type="domain" description="Histidine kinase/HSP90-like ATPase" evidence="4">
    <location>
        <begin position="44"/>
        <end position="127"/>
    </location>
</feature>
<reference evidence="5 6" key="1">
    <citation type="submission" date="2020-08" db="EMBL/GenBank/DDBJ databases">
        <title>Sequencing the genomes of 1000 actinobacteria strains.</title>
        <authorList>
            <person name="Klenk H.-P."/>
        </authorList>
    </citation>
    <scope>NUCLEOTIDE SEQUENCE [LARGE SCALE GENOMIC DNA]</scope>
    <source>
        <strain evidence="5 6">DSM 45913</strain>
    </source>
</reference>
<dbReference type="Proteomes" id="UP000583800">
    <property type="component" value="Unassembled WGS sequence"/>
</dbReference>
<dbReference type="Gene3D" id="3.30.565.10">
    <property type="entry name" value="Histidine kinase-like ATPase, C-terminal domain"/>
    <property type="match status" value="1"/>
</dbReference>